<comment type="caution">
    <text evidence="1">The sequence shown here is derived from an EMBL/GenBank/DDBJ whole genome shotgun (WGS) entry which is preliminary data.</text>
</comment>
<dbReference type="Proteomes" id="UP001458880">
    <property type="component" value="Unassembled WGS sequence"/>
</dbReference>
<reference evidence="1 2" key="1">
    <citation type="journal article" date="2024" name="BMC Genomics">
        <title>De novo assembly and annotation of Popillia japonica's genome with initial clues to its potential as an invasive pest.</title>
        <authorList>
            <person name="Cucini C."/>
            <person name="Boschi S."/>
            <person name="Funari R."/>
            <person name="Cardaioli E."/>
            <person name="Iannotti N."/>
            <person name="Marturano G."/>
            <person name="Paoli F."/>
            <person name="Bruttini M."/>
            <person name="Carapelli A."/>
            <person name="Frati F."/>
            <person name="Nardi F."/>
        </authorList>
    </citation>
    <scope>NUCLEOTIDE SEQUENCE [LARGE SCALE GENOMIC DNA]</scope>
    <source>
        <strain evidence="1">DMR45628</strain>
    </source>
</reference>
<organism evidence="1 2">
    <name type="scientific">Popillia japonica</name>
    <name type="common">Japanese beetle</name>
    <dbReference type="NCBI Taxonomy" id="7064"/>
    <lineage>
        <taxon>Eukaryota</taxon>
        <taxon>Metazoa</taxon>
        <taxon>Ecdysozoa</taxon>
        <taxon>Arthropoda</taxon>
        <taxon>Hexapoda</taxon>
        <taxon>Insecta</taxon>
        <taxon>Pterygota</taxon>
        <taxon>Neoptera</taxon>
        <taxon>Endopterygota</taxon>
        <taxon>Coleoptera</taxon>
        <taxon>Polyphaga</taxon>
        <taxon>Scarabaeiformia</taxon>
        <taxon>Scarabaeidae</taxon>
        <taxon>Rutelinae</taxon>
        <taxon>Popillia</taxon>
    </lineage>
</organism>
<protein>
    <submittedName>
        <fullName evidence="1">Uncharacterized protein</fullName>
    </submittedName>
</protein>
<keyword evidence="2" id="KW-1185">Reference proteome</keyword>
<name>A0AAW1KJS9_POPJA</name>
<dbReference type="EMBL" id="JASPKY010000225">
    <property type="protein sequence ID" value="KAK9718772.1"/>
    <property type="molecule type" value="Genomic_DNA"/>
</dbReference>
<sequence>MTIYLTPMKLGYNGVRFKGETCSGRKMSIERVIALIAASLLGTEKKKRENVNNTKDKYPPLAEWRERNQQGNTFAQVTMTSMNTFTLRNYAIVADVSNKKIDIDTEDEVNEEIDSNEIIPVSTTSDSIGYHDAVQYFMQSRYTPQDILNKPSEGQLCGHKLNLQTNKN</sequence>
<accession>A0AAW1KJS9</accession>
<evidence type="ECO:0000313" key="1">
    <source>
        <dbReference type="EMBL" id="KAK9718772.1"/>
    </source>
</evidence>
<gene>
    <name evidence="1" type="ORF">QE152_g23004</name>
</gene>
<dbReference type="AlphaFoldDB" id="A0AAW1KJS9"/>
<proteinExistence type="predicted"/>
<evidence type="ECO:0000313" key="2">
    <source>
        <dbReference type="Proteomes" id="UP001458880"/>
    </source>
</evidence>